<feature type="compositionally biased region" description="Basic and acidic residues" evidence="5">
    <location>
        <begin position="302"/>
        <end position="311"/>
    </location>
</feature>
<protein>
    <submittedName>
        <fullName evidence="7">Nucleolar protein 8</fullName>
    </submittedName>
</protein>
<dbReference type="PROSITE" id="PS50102">
    <property type="entry name" value="RRM"/>
    <property type="match status" value="1"/>
</dbReference>
<evidence type="ECO:0000259" key="6">
    <source>
        <dbReference type="PROSITE" id="PS50102"/>
    </source>
</evidence>
<dbReference type="Pfam" id="PF00076">
    <property type="entry name" value="RRM_1"/>
    <property type="match status" value="1"/>
</dbReference>
<dbReference type="PANTHER" id="PTHR48029">
    <property type="entry name" value="NUCLEOLAR PROTEIN 8"/>
    <property type="match status" value="1"/>
</dbReference>
<keyword evidence="2 4" id="KW-0694">RNA-binding</keyword>
<reference evidence="7 8" key="1">
    <citation type="journal article" date="2021" name="Elife">
        <title>Chloroplast acquisition without the gene transfer in kleptoplastic sea slugs, Plakobranchus ocellatus.</title>
        <authorList>
            <person name="Maeda T."/>
            <person name="Takahashi S."/>
            <person name="Yoshida T."/>
            <person name="Shimamura S."/>
            <person name="Takaki Y."/>
            <person name="Nagai Y."/>
            <person name="Toyoda A."/>
            <person name="Suzuki Y."/>
            <person name="Arimoto A."/>
            <person name="Ishii H."/>
            <person name="Satoh N."/>
            <person name="Nishiyama T."/>
            <person name="Hasebe M."/>
            <person name="Maruyama T."/>
            <person name="Minagawa J."/>
            <person name="Obokata J."/>
            <person name="Shigenobu S."/>
        </authorList>
    </citation>
    <scope>NUCLEOTIDE SEQUENCE [LARGE SCALE GENOMIC DNA]</scope>
</reference>
<evidence type="ECO:0000256" key="3">
    <source>
        <dbReference type="ARBA" id="ARBA00023242"/>
    </source>
</evidence>
<feature type="domain" description="RRM" evidence="6">
    <location>
        <begin position="5"/>
        <end position="86"/>
    </location>
</feature>
<dbReference type="Gene3D" id="3.30.70.330">
    <property type="match status" value="1"/>
</dbReference>
<dbReference type="EMBL" id="BMAT01011313">
    <property type="protein sequence ID" value="GFR70312.1"/>
    <property type="molecule type" value="Genomic_DNA"/>
</dbReference>
<keyword evidence="3" id="KW-0539">Nucleus</keyword>
<feature type="compositionally biased region" description="Polar residues" evidence="5">
    <location>
        <begin position="277"/>
        <end position="292"/>
    </location>
</feature>
<gene>
    <name evidence="7" type="ORF">ElyMa_005650300</name>
</gene>
<evidence type="ECO:0000313" key="7">
    <source>
        <dbReference type="EMBL" id="GFR70312.1"/>
    </source>
</evidence>
<feature type="compositionally biased region" description="Polar residues" evidence="5">
    <location>
        <begin position="256"/>
        <end position="266"/>
    </location>
</feature>
<feature type="region of interest" description="Disordered" evidence="5">
    <location>
        <begin position="658"/>
        <end position="684"/>
    </location>
</feature>
<dbReference type="InterPro" id="IPR035979">
    <property type="entry name" value="RBD_domain_sf"/>
</dbReference>
<feature type="compositionally biased region" description="Basic and acidic residues" evidence="5">
    <location>
        <begin position="543"/>
        <end position="553"/>
    </location>
</feature>
<dbReference type="CDD" id="cd12226">
    <property type="entry name" value="RRM_NOL8"/>
    <property type="match status" value="1"/>
</dbReference>
<feature type="region of interest" description="Disordered" evidence="5">
    <location>
        <begin position="246"/>
        <end position="318"/>
    </location>
</feature>
<evidence type="ECO:0000256" key="1">
    <source>
        <dbReference type="ARBA" id="ARBA00004604"/>
    </source>
</evidence>
<accession>A0AAV4FA92</accession>
<dbReference type="InterPro" id="IPR012677">
    <property type="entry name" value="Nucleotide-bd_a/b_plait_sf"/>
</dbReference>
<feature type="compositionally biased region" description="Polar residues" evidence="5">
    <location>
        <begin position="519"/>
        <end position="536"/>
    </location>
</feature>
<organism evidence="7 8">
    <name type="scientific">Elysia marginata</name>
    <dbReference type="NCBI Taxonomy" id="1093978"/>
    <lineage>
        <taxon>Eukaryota</taxon>
        <taxon>Metazoa</taxon>
        <taxon>Spiralia</taxon>
        <taxon>Lophotrochozoa</taxon>
        <taxon>Mollusca</taxon>
        <taxon>Gastropoda</taxon>
        <taxon>Heterobranchia</taxon>
        <taxon>Euthyneura</taxon>
        <taxon>Panpulmonata</taxon>
        <taxon>Sacoglossa</taxon>
        <taxon>Placobranchoidea</taxon>
        <taxon>Plakobranchidae</taxon>
        <taxon>Elysia</taxon>
    </lineage>
</organism>
<dbReference type="InterPro" id="IPR034138">
    <property type="entry name" value="NOP8_RRM"/>
</dbReference>
<sequence length="707" mass="77399">MVLSKRLFIGGLSENVSESELLERFSRFGKVTDVSLKTRIDEAGAPLKSFAHLNLQGDEASIKKCFSTYQNAKWKGSVMKLQYAKESVLERAFDHRPFVVPSKDWVVGKYGRAVPVLKLKKSYKIPMVKHDPSKYCHAAKVFKDEPLELAQEGSCTKLTWEIDEPDSAITKKRKGEFPENSLPKKKKAAINATTERDKLLPFSTGNHNNRTAFSPMTKENDELEVVKIGAVIRKSKSANISNISNKFDSDIESDSENGPQVVQSQLKPVAAKKPNRFGTSPESGYSLVSQKNNRFKNPVGDEPDKNHKGDENLSSNRAGIPEFKGLSMIAGLDEPSIVFAKPGNGDVNTTSLTKTAGTSLSNGFPVNKNQALSSPSSKSTVYETADSQIISLKDSVIIAKPVEDAYVATPAPFITTREHNIFKTSTPNAPFVPSKQGSAPKAGDESQSFKNIPKFKGLGILTDYNVEDNMEEISLKLEKQKKEKVCVSAVEDSSLPSDSLSSKISKQLENKIATKRNSKSLTNSSPALSSKATQEGSAKKSKVITDHQDHDTNGDSDSSAGTDEIILRHKEQKSSNASLHSKPEGPVKQPVLAHKLSKDNNLQMSEFVSGVDEFGEAQGPCISPAHRNSNNDSYDSDLDSNDFALVAKKLRRRAMLSNQIPTEKRKNSTPQKGKAMSLTNETKGKEVSNLQTKLINIAGLEVRLTIQ</sequence>
<dbReference type="PANTHER" id="PTHR48029:SF1">
    <property type="entry name" value="NUCLEOLAR PROTEIN 8"/>
    <property type="match status" value="1"/>
</dbReference>
<dbReference type="SMART" id="SM00360">
    <property type="entry name" value="RRM"/>
    <property type="match status" value="1"/>
</dbReference>
<dbReference type="SUPFAM" id="SSF54928">
    <property type="entry name" value="RNA-binding domain, RBD"/>
    <property type="match status" value="1"/>
</dbReference>
<dbReference type="GO" id="GO:0003723">
    <property type="term" value="F:RNA binding"/>
    <property type="evidence" value="ECO:0007669"/>
    <property type="project" value="UniProtKB-UniRule"/>
</dbReference>
<name>A0AAV4FA92_9GAST</name>
<dbReference type="Proteomes" id="UP000762676">
    <property type="component" value="Unassembled WGS sequence"/>
</dbReference>
<comment type="caution">
    <text evidence="7">The sequence shown here is derived from an EMBL/GenBank/DDBJ whole genome shotgun (WGS) entry which is preliminary data.</text>
</comment>
<feature type="region of interest" description="Disordered" evidence="5">
    <location>
        <begin position="425"/>
        <end position="450"/>
    </location>
</feature>
<proteinExistence type="predicted"/>
<comment type="subcellular location">
    <subcellularLocation>
        <location evidence="1">Nucleus</location>
        <location evidence="1">Nucleolus</location>
    </subcellularLocation>
</comment>
<evidence type="ECO:0000256" key="2">
    <source>
        <dbReference type="ARBA" id="ARBA00022884"/>
    </source>
</evidence>
<dbReference type="InterPro" id="IPR000504">
    <property type="entry name" value="RRM_dom"/>
</dbReference>
<evidence type="ECO:0000256" key="5">
    <source>
        <dbReference type="SAM" id="MobiDB-lite"/>
    </source>
</evidence>
<feature type="region of interest" description="Disordered" evidence="5">
    <location>
        <begin position="515"/>
        <end position="561"/>
    </location>
</feature>
<dbReference type="AlphaFoldDB" id="A0AAV4FA92"/>
<keyword evidence="8" id="KW-1185">Reference proteome</keyword>
<evidence type="ECO:0000313" key="8">
    <source>
        <dbReference type="Proteomes" id="UP000762676"/>
    </source>
</evidence>
<dbReference type="GO" id="GO:0005730">
    <property type="term" value="C:nucleolus"/>
    <property type="evidence" value="ECO:0007669"/>
    <property type="project" value="UniProtKB-SubCell"/>
</dbReference>
<evidence type="ECO:0000256" key="4">
    <source>
        <dbReference type="PROSITE-ProRule" id="PRU00176"/>
    </source>
</evidence>